<dbReference type="GO" id="GO:0016787">
    <property type="term" value="F:hydrolase activity"/>
    <property type="evidence" value="ECO:0007669"/>
    <property type="project" value="UniProtKB-KW"/>
</dbReference>
<accession>A0A183B3J9</accession>
<dbReference type="OrthoDB" id="10056424at2759"/>
<dbReference type="InterPro" id="IPR018061">
    <property type="entry name" value="Retropepsins"/>
</dbReference>
<gene>
    <name evidence="3" type="ORF">ECPE_LOCUS13784</name>
</gene>
<keyword evidence="1" id="KW-0378">Hydrolase</keyword>
<proteinExistence type="predicted"/>
<dbReference type="CDD" id="cd00303">
    <property type="entry name" value="retropepsin_like"/>
    <property type="match status" value="1"/>
</dbReference>
<evidence type="ECO:0000256" key="1">
    <source>
        <dbReference type="ARBA" id="ARBA00022801"/>
    </source>
</evidence>
<dbReference type="EMBL" id="UZAN01055957">
    <property type="protein sequence ID" value="VDP91056.1"/>
    <property type="molecule type" value="Genomic_DNA"/>
</dbReference>
<name>A0A183B3J9_9TREM</name>
<organism evidence="5">
    <name type="scientific">Echinostoma caproni</name>
    <dbReference type="NCBI Taxonomy" id="27848"/>
    <lineage>
        <taxon>Eukaryota</taxon>
        <taxon>Metazoa</taxon>
        <taxon>Spiralia</taxon>
        <taxon>Lophotrochozoa</taxon>
        <taxon>Platyhelminthes</taxon>
        <taxon>Trematoda</taxon>
        <taxon>Digenea</taxon>
        <taxon>Plagiorchiida</taxon>
        <taxon>Echinostomata</taxon>
        <taxon>Echinostomatoidea</taxon>
        <taxon>Echinostomatidae</taxon>
        <taxon>Echinostoma</taxon>
    </lineage>
</organism>
<evidence type="ECO:0000313" key="4">
    <source>
        <dbReference type="Proteomes" id="UP000272942"/>
    </source>
</evidence>
<dbReference type="Pfam" id="PF00077">
    <property type="entry name" value="RVP"/>
    <property type="match status" value="1"/>
</dbReference>
<dbReference type="SUPFAM" id="SSF50630">
    <property type="entry name" value="Acid proteases"/>
    <property type="match status" value="1"/>
</dbReference>
<keyword evidence="4" id="KW-1185">Reference proteome</keyword>
<reference evidence="3 4" key="2">
    <citation type="submission" date="2018-11" db="EMBL/GenBank/DDBJ databases">
        <authorList>
            <consortium name="Pathogen Informatics"/>
        </authorList>
    </citation>
    <scope>NUCLEOTIDE SEQUENCE [LARGE SCALE GENOMIC DNA]</scope>
    <source>
        <strain evidence="3 4">Egypt</strain>
    </source>
</reference>
<dbReference type="WBParaSite" id="ECPE_0001382401-mRNA-1">
    <property type="protein sequence ID" value="ECPE_0001382401-mRNA-1"/>
    <property type="gene ID" value="ECPE_0001382401"/>
</dbReference>
<dbReference type="Proteomes" id="UP000272942">
    <property type="component" value="Unassembled WGS sequence"/>
</dbReference>
<dbReference type="AlphaFoldDB" id="A0A183B3J9"/>
<sequence length="208" mass="23254">MESQCFPLLLTVGLRGGYVSDLVDTGATCSLIDVDQCQIRELSRDGPRVKAVNGSRLQTWGCLDVEFQMVGTKVKHPMVVASNLPWKMILGIDFLRHFEICLDLSRNILTFDGKEIHVGSGEASEEDWALELHTVDPPGQVSRMVENTRELLSEEQQGRLKAMIDSHKLAFAWDGVPLGRTKIIQHRIGTQGAAPIKQHPRRLPVAYR</sequence>
<reference evidence="5" key="1">
    <citation type="submission" date="2016-06" db="UniProtKB">
        <authorList>
            <consortium name="WormBaseParasite"/>
        </authorList>
    </citation>
    <scope>IDENTIFICATION</scope>
</reference>
<dbReference type="InterPro" id="IPR021109">
    <property type="entry name" value="Peptidase_aspartic_dom_sf"/>
</dbReference>
<protein>
    <submittedName>
        <fullName evidence="5">RVP domain-containing protein</fullName>
    </submittedName>
</protein>
<dbReference type="Gene3D" id="2.40.70.10">
    <property type="entry name" value="Acid Proteases"/>
    <property type="match status" value="1"/>
</dbReference>
<evidence type="ECO:0000259" key="2">
    <source>
        <dbReference type="Pfam" id="PF00077"/>
    </source>
</evidence>
<feature type="domain" description="Retropepsins" evidence="2">
    <location>
        <begin position="9"/>
        <end position="102"/>
    </location>
</feature>
<evidence type="ECO:0000313" key="3">
    <source>
        <dbReference type="EMBL" id="VDP91056.1"/>
    </source>
</evidence>
<evidence type="ECO:0000313" key="5">
    <source>
        <dbReference type="WBParaSite" id="ECPE_0001382401-mRNA-1"/>
    </source>
</evidence>